<name>A0A2H3TRM4_FUSOX</name>
<reference evidence="2" key="1">
    <citation type="submission" date="2016-09" db="EMBL/GenBank/DDBJ databases">
        <authorList>
            <person name="Guldener U."/>
        </authorList>
    </citation>
    <scope>NUCLEOTIDE SEQUENCE [LARGE SCALE GENOMIC DNA]</scope>
    <source>
        <strain evidence="2">V64-1</strain>
    </source>
</reference>
<evidence type="ECO:0000313" key="2">
    <source>
        <dbReference type="Proteomes" id="UP000219369"/>
    </source>
</evidence>
<accession>A0A2H3TRM4</accession>
<sequence>MEGLDLRNRGQVESGILINDIKTSPSSHYVRAGIPLGPAPKLPPHTQSLVRI</sequence>
<evidence type="ECO:0000313" key="1">
    <source>
        <dbReference type="EMBL" id="SCO91282.1"/>
    </source>
</evidence>
<protein>
    <submittedName>
        <fullName evidence="1">Uncharacterized protein</fullName>
    </submittedName>
</protein>
<proteinExistence type="predicted"/>
<dbReference type="Proteomes" id="UP000219369">
    <property type="component" value="Unassembled WGS sequence"/>
</dbReference>
<organism evidence="1 2">
    <name type="scientific">Fusarium oxysporum</name>
    <name type="common">Fusarium vascular wilt</name>
    <dbReference type="NCBI Taxonomy" id="5507"/>
    <lineage>
        <taxon>Eukaryota</taxon>
        <taxon>Fungi</taxon>
        <taxon>Dikarya</taxon>
        <taxon>Ascomycota</taxon>
        <taxon>Pezizomycotina</taxon>
        <taxon>Sordariomycetes</taxon>
        <taxon>Hypocreomycetidae</taxon>
        <taxon>Hypocreales</taxon>
        <taxon>Nectriaceae</taxon>
        <taxon>Fusarium</taxon>
        <taxon>Fusarium oxysporum species complex</taxon>
    </lineage>
</organism>
<dbReference type="AlphaFoldDB" id="A0A2H3TRM4"/>
<gene>
    <name evidence="1" type="ORF">FRV6_15410</name>
</gene>
<dbReference type="EMBL" id="FMJY01000010">
    <property type="protein sequence ID" value="SCO91282.1"/>
    <property type="molecule type" value="Genomic_DNA"/>
</dbReference>